<organism evidence="2 3">
    <name type="scientific">Microbulbifer okhotskensis</name>
    <dbReference type="NCBI Taxonomy" id="2926617"/>
    <lineage>
        <taxon>Bacteria</taxon>
        <taxon>Pseudomonadati</taxon>
        <taxon>Pseudomonadota</taxon>
        <taxon>Gammaproteobacteria</taxon>
        <taxon>Cellvibrionales</taxon>
        <taxon>Microbulbiferaceae</taxon>
        <taxon>Microbulbifer</taxon>
    </lineage>
</organism>
<evidence type="ECO:0000313" key="3">
    <source>
        <dbReference type="Proteomes" id="UP001139028"/>
    </source>
</evidence>
<evidence type="ECO:0000259" key="1">
    <source>
        <dbReference type="Pfam" id="PF03724"/>
    </source>
</evidence>
<proteinExistence type="predicted"/>
<gene>
    <name evidence="2" type="ORF">MO867_11810</name>
</gene>
<dbReference type="PROSITE" id="PS51257">
    <property type="entry name" value="PROKAR_LIPOPROTEIN"/>
    <property type="match status" value="1"/>
</dbReference>
<name>A0A9X2ENU2_9GAMM</name>
<dbReference type="InterPro" id="IPR038670">
    <property type="entry name" value="HslJ-like_sf"/>
</dbReference>
<dbReference type="EMBL" id="JALBWM010000046">
    <property type="protein sequence ID" value="MCO1335020.1"/>
    <property type="molecule type" value="Genomic_DNA"/>
</dbReference>
<keyword evidence="3" id="KW-1185">Reference proteome</keyword>
<sequence>MSRLVQVWLVGALLVIGGCLTNRVEEAQVVQSAGSMGAVCGKKWQLVRLRVRGAVVPIQRPTDFTFLCNLQGNVMGRSGINTYRGEVQVTGNGQLLWDTSSFVSTKMSGSELQIQQENTYLFALAGTRQAFTKSRGSRLILRDPSGEIYIEYLNAGP</sequence>
<protein>
    <submittedName>
        <fullName evidence="2">META domain-containing protein</fullName>
    </submittedName>
</protein>
<dbReference type="Proteomes" id="UP001139028">
    <property type="component" value="Unassembled WGS sequence"/>
</dbReference>
<dbReference type="RefSeq" id="WP_252467101.1">
    <property type="nucleotide sequence ID" value="NZ_JALBWM010000046.1"/>
</dbReference>
<reference evidence="2" key="1">
    <citation type="journal article" date="2022" name="Arch. Microbiol.">
        <title>Microbulbifer okhotskensis sp. nov., isolated from a deep bottom sediment of the Okhotsk Sea.</title>
        <authorList>
            <person name="Romanenko L."/>
            <person name="Kurilenko V."/>
            <person name="Otstavnykh N."/>
            <person name="Velansky P."/>
            <person name="Isaeva M."/>
            <person name="Mikhailov V."/>
        </authorList>
    </citation>
    <scope>NUCLEOTIDE SEQUENCE</scope>
    <source>
        <strain evidence="2">OS29</strain>
    </source>
</reference>
<evidence type="ECO:0000313" key="2">
    <source>
        <dbReference type="EMBL" id="MCO1335020.1"/>
    </source>
</evidence>
<dbReference type="Gene3D" id="2.40.128.270">
    <property type="match status" value="1"/>
</dbReference>
<dbReference type="AlphaFoldDB" id="A0A9X2ENU2"/>
<feature type="domain" description="DUF306" evidence="1">
    <location>
        <begin position="41"/>
        <end position="147"/>
    </location>
</feature>
<dbReference type="Pfam" id="PF03724">
    <property type="entry name" value="META"/>
    <property type="match status" value="1"/>
</dbReference>
<comment type="caution">
    <text evidence="2">The sequence shown here is derived from an EMBL/GenBank/DDBJ whole genome shotgun (WGS) entry which is preliminary data.</text>
</comment>
<dbReference type="InterPro" id="IPR005184">
    <property type="entry name" value="DUF306_Meta_HslJ"/>
</dbReference>
<accession>A0A9X2ENU2</accession>